<dbReference type="GO" id="GO:0051083">
    <property type="term" value="P:'de novo' cotranslational protein folding"/>
    <property type="evidence" value="ECO:0007669"/>
    <property type="project" value="TreeGrafter"/>
</dbReference>
<dbReference type="GO" id="GO:0051879">
    <property type="term" value="F:Hsp90 protein binding"/>
    <property type="evidence" value="ECO:0007669"/>
    <property type="project" value="TreeGrafter"/>
</dbReference>
<keyword evidence="2" id="KW-0175">Coiled coil</keyword>
<feature type="compositionally biased region" description="Polar residues" evidence="3">
    <location>
        <begin position="734"/>
        <end position="760"/>
    </location>
</feature>
<feature type="region of interest" description="Disordered" evidence="3">
    <location>
        <begin position="734"/>
        <end position="766"/>
    </location>
</feature>
<dbReference type="InterPro" id="IPR019337">
    <property type="entry name" value="Telomere_length_regulation_dom"/>
</dbReference>
<protein>
    <submittedName>
        <fullName evidence="5">Telomere binding protein</fullName>
    </submittedName>
</protein>
<feature type="compositionally biased region" description="Acidic residues" evidence="3">
    <location>
        <begin position="579"/>
        <end position="589"/>
    </location>
</feature>
<dbReference type="InterPro" id="IPR051970">
    <property type="entry name" value="TEL2_Regulation"/>
</dbReference>
<sequence>MTDARDSEAISAYLSDLQTQVRAPSPPLSTVIRVLAEPLSFLGFLHAPSANATLDSLLPSWSGPIEPTTARRMYFIQHLLPNHLEFILDNITVDWLSALPSAEQTVLFDTFFIPALATRTTAPADRNSRDFSVATAMALVSLQTLVGRINQRFSENHSFLNKTILKLLKRLLEEYSLLDYFKACYKIGSTAGPGYSQQSPATIAVAQATWDSLLSKLFSIPTRISNAFGASRQFSGNSSDRTDFEECFQEDYFFEQQAAQLQECVSRMADLEEEERKLHAKAFGVVIAKLLRLGFGRTLVKSGVSTLWDKDAPADALGWKLALTASTSTTAQTFLTALVEYLNGNQLESNRLCSSTENITESSRQEVHKAAHLLFSLGYGERAGAGEESADMIEEIIFQGRVYGSGVLRALICIQSGWPTGVKSSKDISYQLLLMIGYFNTSTLLEMDAIPTFGNGVGNWLELEDFKRKQIGLIVAEEFSKAVDTIGSPADFGLDGADSDVKFARSLVQLKDGALSYRPQPQSSKGDTTAFEGKHAQSVRGFDATRGGAQVSELTDSDDDEDPDAAADAFPRSHRQLSDDESSDEDDDLRPYEMEYESDPDEDIGAVRKPKVAPTLYLRDLITYIRADEDREKTEVGLQTAAELIRRKVGSLELEEHAEELANSFVHLQDTFDTPSFYKLREGALVALVVSSPLLVSGVLTFQFYEKKNSLGQRLNILTALVLGAQELSGFDQSTLPLSKGQSGPSSKTGNPATGSTSLTAPRPTFDNITSTISLARTRRFSQKSNIEANRPAPKANAFANLAPTFLGGLLGRWGGNRGAGAERGYDALQRAPAMLLKKFVVTLGVLVHYSGNSPHLLPMTKELFQFLLALRYHTPPSQPSPNSFGGVKSHPPTMASLSSMLSGTTLATPTITSLKLPGEAGSSSNITSSSSPIATGVPLNADLVESLLFGLLILVTPASGTLSDDLLLHEFYVEILETQQWAMELWDSQKLEQGSNDKARMYCAALLQRCFELMKVSM</sequence>
<dbReference type="PANTHER" id="PTHR15830">
    <property type="entry name" value="TELOMERE LENGTH REGULATION PROTEIN TEL2 FAMILY MEMBER"/>
    <property type="match status" value="1"/>
</dbReference>
<dbReference type="Pfam" id="PF10193">
    <property type="entry name" value="Telomere_reg-2"/>
    <property type="match status" value="1"/>
</dbReference>
<evidence type="ECO:0000313" key="5">
    <source>
        <dbReference type="EMBL" id="KAG9066693.1"/>
    </source>
</evidence>
<keyword evidence="6" id="KW-1185">Reference proteome</keyword>
<name>A0A9P7XU62_9FUNG</name>
<comment type="caution">
    <text evidence="5">The sequence shown here is derived from an EMBL/GenBank/DDBJ whole genome shotgun (WGS) entry which is preliminary data.</text>
</comment>
<feature type="region of interest" description="Disordered" evidence="3">
    <location>
        <begin position="514"/>
        <end position="589"/>
    </location>
</feature>
<dbReference type="GO" id="GO:0005829">
    <property type="term" value="C:cytosol"/>
    <property type="evidence" value="ECO:0007669"/>
    <property type="project" value="TreeGrafter"/>
</dbReference>
<dbReference type="EMBL" id="JAHRHY010000009">
    <property type="protein sequence ID" value="KAG9066693.1"/>
    <property type="molecule type" value="Genomic_DNA"/>
</dbReference>
<dbReference type="OrthoDB" id="10258062at2759"/>
<feature type="compositionally biased region" description="Acidic residues" evidence="3">
    <location>
        <begin position="555"/>
        <end position="565"/>
    </location>
</feature>
<evidence type="ECO:0000259" key="4">
    <source>
        <dbReference type="Pfam" id="PF10193"/>
    </source>
</evidence>
<dbReference type="Gene3D" id="1.25.40.720">
    <property type="entry name" value="Telomere length regulation protein 2, C-terminal domain"/>
    <property type="match status" value="2"/>
</dbReference>
<reference evidence="5" key="1">
    <citation type="submission" date="2021-06" db="EMBL/GenBank/DDBJ databases">
        <title>Genome Sequence of Mortierella hyaline Strain SCG-10, a Cold-Adapted, Nitrate-Reducing Fungus Isolated from Soil in Minnesota, USA.</title>
        <authorList>
            <person name="Aldossari N."/>
        </authorList>
    </citation>
    <scope>NUCLEOTIDE SEQUENCE</scope>
    <source>
        <strain evidence="5">SCG-10</strain>
    </source>
</reference>
<evidence type="ECO:0000313" key="6">
    <source>
        <dbReference type="Proteomes" id="UP000707451"/>
    </source>
</evidence>
<gene>
    <name evidence="5" type="primary">TEL2</name>
    <name evidence="5" type="ORF">KI688_012602</name>
</gene>
<accession>A0A9P7XU62</accession>
<evidence type="ECO:0000256" key="3">
    <source>
        <dbReference type="SAM" id="MobiDB-lite"/>
    </source>
</evidence>
<proteinExistence type="inferred from homology"/>
<evidence type="ECO:0000256" key="2">
    <source>
        <dbReference type="SAM" id="Coils"/>
    </source>
</evidence>
<dbReference type="AlphaFoldDB" id="A0A9P7XU62"/>
<organism evidence="5 6">
    <name type="scientific">Linnemannia hyalina</name>
    <dbReference type="NCBI Taxonomy" id="64524"/>
    <lineage>
        <taxon>Eukaryota</taxon>
        <taxon>Fungi</taxon>
        <taxon>Fungi incertae sedis</taxon>
        <taxon>Mucoromycota</taxon>
        <taxon>Mortierellomycotina</taxon>
        <taxon>Mortierellomycetes</taxon>
        <taxon>Mortierellales</taxon>
        <taxon>Mortierellaceae</taxon>
        <taxon>Linnemannia</taxon>
    </lineage>
</organism>
<feature type="domain" description="Telomere length regulation protein conserved" evidence="4">
    <location>
        <begin position="616"/>
        <end position="725"/>
    </location>
</feature>
<evidence type="ECO:0000256" key="1">
    <source>
        <dbReference type="ARBA" id="ARBA00006133"/>
    </source>
</evidence>
<feature type="coiled-coil region" evidence="2">
    <location>
        <begin position="254"/>
        <end position="281"/>
    </location>
</feature>
<dbReference type="GO" id="GO:0042162">
    <property type="term" value="F:telomeric DNA binding"/>
    <property type="evidence" value="ECO:0007669"/>
    <property type="project" value="TreeGrafter"/>
</dbReference>
<dbReference type="PANTHER" id="PTHR15830:SF10">
    <property type="entry name" value="TELOMERE LENGTH REGULATION PROTEIN TEL2 HOMOLOG"/>
    <property type="match status" value="1"/>
</dbReference>
<dbReference type="Proteomes" id="UP000707451">
    <property type="component" value="Unassembled WGS sequence"/>
</dbReference>
<dbReference type="InterPro" id="IPR038528">
    <property type="entry name" value="TEL2_C_sf"/>
</dbReference>
<comment type="similarity">
    <text evidence="1">Belongs to the TEL2 family.</text>
</comment>